<dbReference type="EMBL" id="LR797011">
    <property type="protein sequence ID" value="CAB4180998.1"/>
    <property type="molecule type" value="Genomic_DNA"/>
</dbReference>
<dbReference type="PRINTS" id="PR01852">
    <property type="entry name" value="SIBAPROTEIN"/>
</dbReference>
<dbReference type="PROSITE" id="PS50911">
    <property type="entry name" value="CHAP"/>
    <property type="match status" value="1"/>
</dbReference>
<accession>A0A6J7X8D3</accession>
<evidence type="ECO:0000313" key="7">
    <source>
        <dbReference type="EMBL" id="CAB5227362.1"/>
    </source>
</evidence>
<evidence type="ECO:0000256" key="1">
    <source>
        <dbReference type="ARBA" id="ARBA00022529"/>
    </source>
</evidence>
<dbReference type="InterPro" id="IPR038765">
    <property type="entry name" value="Papain-like_cys_pep_sf"/>
</dbReference>
<dbReference type="InterPro" id="IPR009148">
    <property type="entry name" value="PcsB-like"/>
</dbReference>
<keyword evidence="1" id="KW-0929">Antimicrobial</keyword>
<name>A0A6J7X8D3_9CAUD</name>
<protein>
    <submittedName>
        <fullName evidence="7">COG3942 Surface antigen</fullName>
    </submittedName>
</protein>
<evidence type="ECO:0000259" key="2">
    <source>
        <dbReference type="PROSITE" id="PS50911"/>
    </source>
</evidence>
<dbReference type="InterPro" id="IPR007921">
    <property type="entry name" value="CHAP_dom"/>
</dbReference>
<organism evidence="7">
    <name type="scientific">uncultured Caudovirales phage</name>
    <dbReference type="NCBI Taxonomy" id="2100421"/>
    <lineage>
        <taxon>Viruses</taxon>
        <taxon>Duplodnaviria</taxon>
        <taxon>Heunggongvirae</taxon>
        <taxon>Uroviricota</taxon>
        <taxon>Caudoviricetes</taxon>
        <taxon>Peduoviridae</taxon>
        <taxon>Maltschvirus</taxon>
        <taxon>Maltschvirus maltsch</taxon>
    </lineage>
</organism>
<dbReference type="EMBL" id="LR797370">
    <property type="protein sequence ID" value="CAB4210950.1"/>
    <property type="molecule type" value="Genomic_DNA"/>
</dbReference>
<sequence length="154" mass="17305">MLTPFILTTLITEQPKYVKYYEKDIVVSIQREVIEPIKVELVELEPISYKSPVIQPQNSSNTYAWGNCTWYVKNKRPDLPNNLGNANTWVAFAAQQGLPTGSTPAVGAVAQYGMHVAYVESVNDDGTFVISEMNYYGLNIIDTRTVSGGWQFIY</sequence>
<dbReference type="EMBL" id="LR798372">
    <property type="protein sequence ID" value="CAB5227362.1"/>
    <property type="molecule type" value="Genomic_DNA"/>
</dbReference>
<dbReference type="Pfam" id="PF05257">
    <property type="entry name" value="CHAP"/>
    <property type="match status" value="1"/>
</dbReference>
<reference evidence="7" key="1">
    <citation type="submission" date="2020-05" db="EMBL/GenBank/DDBJ databases">
        <authorList>
            <person name="Chiriac C."/>
            <person name="Salcher M."/>
            <person name="Ghai R."/>
            <person name="Kavagutti S V."/>
        </authorList>
    </citation>
    <scope>NUCLEOTIDE SEQUENCE</scope>
</reference>
<evidence type="ECO:0000313" key="6">
    <source>
        <dbReference type="EMBL" id="CAB4210950.1"/>
    </source>
</evidence>
<evidence type="ECO:0000313" key="3">
    <source>
        <dbReference type="EMBL" id="CAB4176708.1"/>
    </source>
</evidence>
<evidence type="ECO:0000313" key="5">
    <source>
        <dbReference type="EMBL" id="CAB4198711.1"/>
    </source>
</evidence>
<dbReference type="EMBL" id="LR796938">
    <property type="protein sequence ID" value="CAB4176708.1"/>
    <property type="molecule type" value="Genomic_DNA"/>
</dbReference>
<proteinExistence type="predicted"/>
<dbReference type="EMBL" id="LR797263">
    <property type="protein sequence ID" value="CAB4198711.1"/>
    <property type="molecule type" value="Genomic_DNA"/>
</dbReference>
<dbReference type="GO" id="GO:0001897">
    <property type="term" value="P:symbiont-mediated cytolysis of host cell"/>
    <property type="evidence" value="ECO:0007669"/>
    <property type="project" value="UniProtKB-ARBA"/>
</dbReference>
<gene>
    <name evidence="4" type="ORF">UFOVP1075_10</name>
    <name evidence="5" type="ORF">UFOVP1312_2</name>
    <name evidence="6" type="ORF">UFOVP1426_56</name>
    <name evidence="7" type="ORF">UFOVP1522_31</name>
    <name evidence="3" type="ORF">UFOVP989_56</name>
</gene>
<dbReference type="SUPFAM" id="SSF54001">
    <property type="entry name" value="Cysteine proteinases"/>
    <property type="match status" value="1"/>
</dbReference>
<feature type="domain" description="Peptidase C51" evidence="2">
    <location>
        <begin position="43"/>
        <end position="154"/>
    </location>
</feature>
<dbReference type="Gene3D" id="3.90.1720.10">
    <property type="entry name" value="endopeptidase domain like (from Nostoc punctiforme)"/>
    <property type="match status" value="1"/>
</dbReference>
<evidence type="ECO:0000313" key="4">
    <source>
        <dbReference type="EMBL" id="CAB4180998.1"/>
    </source>
</evidence>